<dbReference type="OrthoDB" id="10029506at2759"/>
<dbReference type="PANTHER" id="PTHR47642">
    <property type="entry name" value="ATP-DEPENDENT DNA HELICASE"/>
    <property type="match status" value="1"/>
</dbReference>
<proteinExistence type="predicted"/>
<dbReference type="AlphaFoldDB" id="A0A026WPK9"/>
<reference evidence="1 2" key="1">
    <citation type="journal article" date="2014" name="Curr. Biol.">
        <title>The genome of the clonal raider ant Cerapachys biroi.</title>
        <authorList>
            <person name="Oxley P.R."/>
            <person name="Ji L."/>
            <person name="Fetter-Pruneda I."/>
            <person name="McKenzie S.K."/>
            <person name="Li C."/>
            <person name="Hu H."/>
            <person name="Zhang G."/>
            <person name="Kronauer D.J."/>
        </authorList>
    </citation>
    <scope>NUCLEOTIDE SEQUENCE [LARGE SCALE GENOMIC DNA]</scope>
</reference>
<keyword evidence="2" id="KW-1185">Reference proteome</keyword>
<dbReference type="InterPro" id="IPR051055">
    <property type="entry name" value="PIF1_helicase"/>
</dbReference>
<dbReference type="STRING" id="2015173.A0A026WPK9"/>
<dbReference type="GO" id="GO:0004386">
    <property type="term" value="F:helicase activity"/>
    <property type="evidence" value="ECO:0007669"/>
    <property type="project" value="UniProtKB-KW"/>
</dbReference>
<keyword evidence="1" id="KW-0547">Nucleotide-binding</keyword>
<dbReference type="Gene3D" id="3.40.50.300">
    <property type="entry name" value="P-loop containing nucleotide triphosphate hydrolases"/>
    <property type="match status" value="1"/>
</dbReference>
<organism evidence="1 2">
    <name type="scientific">Ooceraea biroi</name>
    <name type="common">Clonal raider ant</name>
    <name type="synonym">Cerapachys biroi</name>
    <dbReference type="NCBI Taxonomy" id="2015173"/>
    <lineage>
        <taxon>Eukaryota</taxon>
        <taxon>Metazoa</taxon>
        <taxon>Ecdysozoa</taxon>
        <taxon>Arthropoda</taxon>
        <taxon>Hexapoda</taxon>
        <taxon>Insecta</taxon>
        <taxon>Pterygota</taxon>
        <taxon>Neoptera</taxon>
        <taxon>Endopterygota</taxon>
        <taxon>Hymenoptera</taxon>
        <taxon>Apocrita</taxon>
        <taxon>Aculeata</taxon>
        <taxon>Formicoidea</taxon>
        <taxon>Formicidae</taxon>
        <taxon>Dorylinae</taxon>
        <taxon>Ooceraea</taxon>
    </lineage>
</organism>
<keyword evidence="1" id="KW-0378">Hydrolase</keyword>
<protein>
    <submittedName>
        <fullName evidence="1">ATP-dependent DNA helicase PIF1</fullName>
    </submittedName>
</protein>
<dbReference type="SUPFAM" id="SSF52540">
    <property type="entry name" value="P-loop containing nucleoside triphosphate hydrolases"/>
    <property type="match status" value="1"/>
</dbReference>
<dbReference type="Proteomes" id="UP000053097">
    <property type="component" value="Unassembled WGS sequence"/>
</dbReference>
<dbReference type="OMA" id="NCANHRT"/>
<dbReference type="InterPro" id="IPR027417">
    <property type="entry name" value="P-loop_NTPase"/>
</dbReference>
<keyword evidence="1" id="KW-0067">ATP-binding</keyword>
<accession>A0A026WPK9</accession>
<evidence type="ECO:0000313" key="1">
    <source>
        <dbReference type="EMBL" id="EZA57992.1"/>
    </source>
</evidence>
<keyword evidence="1" id="KW-0347">Helicase</keyword>
<dbReference type="CDD" id="cd18809">
    <property type="entry name" value="SF1_C_RecD"/>
    <property type="match status" value="1"/>
</dbReference>
<dbReference type="EMBL" id="KK107136">
    <property type="protein sequence ID" value="EZA57992.1"/>
    <property type="molecule type" value="Genomic_DNA"/>
</dbReference>
<name>A0A026WPK9_OOCBI</name>
<sequence>MIRRNIDASLGLVNGTIATVISVIRDTSNDYVEKIKLLLPSGFEYLIKRVSVKFQVMDKAYVIRKQFPLSLSYGITIHKSQGLSLQNAIMDIDNSVFSCGQVYVALSRVTTLDRLYLINYDPSSVIASEEAIIEYNRLRRIYKPEAQIITISKERYRKVKDVPWILSKTIVSV</sequence>
<evidence type="ECO:0000313" key="2">
    <source>
        <dbReference type="Proteomes" id="UP000053097"/>
    </source>
</evidence>
<dbReference type="Gene3D" id="2.30.30.940">
    <property type="match status" value="1"/>
</dbReference>
<gene>
    <name evidence="1" type="ORF">X777_02000</name>
</gene>